<dbReference type="GO" id="GO:0008926">
    <property type="term" value="F:mannitol-1-phosphate 5-dehydrogenase activity"/>
    <property type="evidence" value="ECO:0007669"/>
    <property type="project" value="UniProtKB-EC"/>
</dbReference>
<accession>A0A4Q9V0I6</accession>
<keyword evidence="6" id="KW-1185">Reference proteome</keyword>
<comment type="caution">
    <text evidence="5">The sequence shown here is derived from an EMBL/GenBank/DDBJ whole genome shotgun (WGS) entry which is preliminary data.</text>
</comment>
<dbReference type="RefSeq" id="WP_131280813.1">
    <property type="nucleotide sequence ID" value="NZ_JBHSLR010000009.1"/>
</dbReference>
<dbReference type="AlphaFoldDB" id="A0A4Q9V0I6"/>
<keyword evidence="1" id="KW-0560">Oxidoreductase</keyword>
<dbReference type="Gene3D" id="1.10.1040.10">
    <property type="entry name" value="N-(1-d-carboxylethyl)-l-norvaline Dehydrogenase, domain 2"/>
    <property type="match status" value="1"/>
</dbReference>
<name>A0A4Q9V0I6_9ACTO</name>
<evidence type="ECO:0000256" key="2">
    <source>
        <dbReference type="ARBA" id="ARBA00048615"/>
    </source>
</evidence>
<dbReference type="Pfam" id="PF08125">
    <property type="entry name" value="Mannitol_dh_C"/>
    <property type="match status" value="1"/>
</dbReference>
<dbReference type="SUPFAM" id="SSF48179">
    <property type="entry name" value="6-phosphogluconate dehydrogenase C-terminal domain-like"/>
    <property type="match status" value="1"/>
</dbReference>
<dbReference type="InterPro" id="IPR013118">
    <property type="entry name" value="Mannitol_DH_C"/>
</dbReference>
<evidence type="ECO:0000313" key="5">
    <source>
        <dbReference type="EMBL" id="TBW22167.1"/>
    </source>
</evidence>
<evidence type="ECO:0000256" key="1">
    <source>
        <dbReference type="ARBA" id="ARBA00023002"/>
    </source>
</evidence>
<feature type="domain" description="Mannitol dehydrogenase C-terminal" evidence="4">
    <location>
        <begin position="311"/>
        <end position="499"/>
    </location>
</feature>
<gene>
    <name evidence="5" type="ORF">EZJ44_04915</name>
</gene>
<sequence length="529" mass="58770">MQLNLENLDSLDQLAPQFDVAQMQAKGKETPRWIHIGPGNIFRIFIARIAHDLIAAGHHWPVTAVIPMDPVELDVQLAKHDLMTLGVTLNPDGERDIKVIAGMSEGLATRRHEDFERLVEIMKRDSVSLMSFTITEKGYAIHDAQGQLQAAVEEEIASDPAGYHAHTMALVAGLLWHRFNAGGAPITLLSTDNFSHNGDKLRESVLTIARGWEQAGSVPKQFLTWLEDETKVAFPISVIDKITPRPNESISAELAQMGFTDMAVEIPARAPYAGFVNAEPTEYLIIEDKFAGERPPFEEFGVSIVDRKVCDDFENMKVTTCLNPLHTALAVAGCLLRFPTIDSEMRDEALAALVHQLGWNEGLPVVVDPGIVKPEDFLREVLEVRFPNRYLPDDPARIAMDTSQKIPIRFGETIKKYIERDLDLDSLHAMPLVFALWCRYLLGIADDGEELTLSPDPLLEELQAHVAHIRLGEETDVHAALEPILSNKQIFGVDLYSTPLATKVEKLFAELISASGAVRATLDKEMNTK</sequence>
<protein>
    <submittedName>
        <fullName evidence="5">Mannitol dehydrogenase family protein</fullName>
    </submittedName>
</protein>
<proteinExistence type="predicted"/>
<dbReference type="InterPro" id="IPR050988">
    <property type="entry name" value="Mannitol_DH/Oxidoreductase"/>
</dbReference>
<dbReference type="InterPro" id="IPR013131">
    <property type="entry name" value="Mannitol_DH_N"/>
</dbReference>
<dbReference type="EMBL" id="SJDT01000003">
    <property type="protein sequence ID" value="TBW22167.1"/>
    <property type="molecule type" value="Genomic_DNA"/>
</dbReference>
<dbReference type="Proteomes" id="UP000293036">
    <property type="component" value="Unassembled WGS sequence"/>
</dbReference>
<dbReference type="InterPro" id="IPR036291">
    <property type="entry name" value="NAD(P)-bd_dom_sf"/>
</dbReference>
<evidence type="ECO:0000259" key="3">
    <source>
        <dbReference type="Pfam" id="PF01232"/>
    </source>
</evidence>
<evidence type="ECO:0000259" key="4">
    <source>
        <dbReference type="Pfam" id="PF08125"/>
    </source>
</evidence>
<evidence type="ECO:0000313" key="6">
    <source>
        <dbReference type="Proteomes" id="UP000293036"/>
    </source>
</evidence>
<dbReference type="Gene3D" id="3.40.50.720">
    <property type="entry name" value="NAD(P)-binding Rossmann-like Domain"/>
    <property type="match status" value="1"/>
</dbReference>
<dbReference type="OrthoDB" id="271711at2"/>
<comment type="catalytic activity">
    <reaction evidence="2">
        <text>D-mannitol 1-phosphate + NAD(+) = beta-D-fructose 6-phosphate + NADH + H(+)</text>
        <dbReference type="Rhea" id="RHEA:19661"/>
        <dbReference type="ChEBI" id="CHEBI:15378"/>
        <dbReference type="ChEBI" id="CHEBI:57540"/>
        <dbReference type="ChEBI" id="CHEBI:57634"/>
        <dbReference type="ChEBI" id="CHEBI:57945"/>
        <dbReference type="ChEBI" id="CHEBI:61381"/>
        <dbReference type="EC" id="1.1.1.17"/>
    </reaction>
</comment>
<dbReference type="InterPro" id="IPR008927">
    <property type="entry name" value="6-PGluconate_DH-like_C_sf"/>
</dbReference>
<reference evidence="5 6" key="1">
    <citation type="submission" date="2019-02" db="EMBL/GenBank/DDBJ databases">
        <title>Arcanobacterium bovis sp. nov., isolated from the milk of a cow with mastitis.</title>
        <authorList>
            <person name="Sammra O."/>
            <person name="Foster G."/>
            <person name="Hassan A."/>
            <person name="Alssahen M."/>
            <person name="Laemmler C."/>
            <person name="Borowiak M."/>
            <person name="Malorny B."/>
            <person name="Abdulmawjood A."/>
        </authorList>
    </citation>
    <scope>NUCLEOTIDE SEQUENCE [LARGE SCALE GENOMIC DNA]</scope>
    <source>
        <strain evidence="5 6">C605018/01/1</strain>
    </source>
</reference>
<dbReference type="InterPro" id="IPR013328">
    <property type="entry name" value="6PGD_dom2"/>
</dbReference>
<dbReference type="SUPFAM" id="SSF51735">
    <property type="entry name" value="NAD(P)-binding Rossmann-fold domains"/>
    <property type="match status" value="1"/>
</dbReference>
<dbReference type="Pfam" id="PF01232">
    <property type="entry name" value="Mannitol_dh"/>
    <property type="match status" value="1"/>
</dbReference>
<dbReference type="PANTHER" id="PTHR43362">
    <property type="entry name" value="MANNITOL DEHYDROGENASE DSF1-RELATED"/>
    <property type="match status" value="1"/>
</dbReference>
<organism evidence="5 6">
    <name type="scientific">Arcanobacterium bovis</name>
    <dbReference type="NCBI Taxonomy" id="2529275"/>
    <lineage>
        <taxon>Bacteria</taxon>
        <taxon>Bacillati</taxon>
        <taxon>Actinomycetota</taxon>
        <taxon>Actinomycetes</taxon>
        <taxon>Actinomycetales</taxon>
        <taxon>Actinomycetaceae</taxon>
        <taxon>Arcanobacterium</taxon>
    </lineage>
</organism>
<dbReference type="PANTHER" id="PTHR43362:SF1">
    <property type="entry name" value="MANNITOL DEHYDROGENASE 2-RELATED"/>
    <property type="match status" value="1"/>
</dbReference>
<feature type="domain" description="Mannitol dehydrogenase N-terminal" evidence="3">
    <location>
        <begin position="32"/>
        <end position="296"/>
    </location>
</feature>